<sequence>MTIMKIGSITGTAIVLASAVALSGCGGNGDSDAKDSPAAASSTSTGNGVEALTGQEILDKARAALKDAKSYHVAGSMVEEGDKTTIDLKIAGEDVVGHVTTKDGKIELLAVGQQRFFRPDPAFWTAQGAEGKTVAKAIGDRWVKVDPSDTSSADMFSITNIEDALKNEGTVAKGETKQVDGKKAIALTDSADGKDGGVLYVATEGEPYPLRLDGPTAADGSLAFTEYGETFADLKVPAAADVVDLKDLGK</sequence>
<feature type="signal peptide" evidence="2">
    <location>
        <begin position="1"/>
        <end position="23"/>
    </location>
</feature>
<keyword evidence="4" id="KW-1185">Reference proteome</keyword>
<keyword evidence="3" id="KW-0449">Lipoprotein</keyword>
<organism evidence="3 4">
    <name type="scientific">Paractinoplanes deccanensis</name>
    <dbReference type="NCBI Taxonomy" id="113561"/>
    <lineage>
        <taxon>Bacteria</taxon>
        <taxon>Bacillati</taxon>
        <taxon>Actinomycetota</taxon>
        <taxon>Actinomycetes</taxon>
        <taxon>Micromonosporales</taxon>
        <taxon>Micromonosporaceae</taxon>
        <taxon>Paractinoplanes</taxon>
    </lineage>
</organism>
<evidence type="ECO:0000313" key="4">
    <source>
        <dbReference type="Proteomes" id="UP000609879"/>
    </source>
</evidence>
<reference evidence="3 4" key="1">
    <citation type="submission" date="2021-01" db="EMBL/GenBank/DDBJ databases">
        <title>Whole genome shotgun sequence of Actinoplanes deccanensis NBRC 13994.</title>
        <authorList>
            <person name="Komaki H."/>
            <person name="Tamura T."/>
        </authorList>
    </citation>
    <scope>NUCLEOTIDE SEQUENCE [LARGE SCALE GENOMIC DNA]</scope>
    <source>
        <strain evidence="3 4">NBRC 13994</strain>
    </source>
</reference>
<feature type="chain" id="PRO_5046183684" evidence="2">
    <location>
        <begin position="24"/>
        <end position="250"/>
    </location>
</feature>
<comment type="caution">
    <text evidence="3">The sequence shown here is derived from an EMBL/GenBank/DDBJ whole genome shotgun (WGS) entry which is preliminary data.</text>
</comment>
<dbReference type="EMBL" id="BOMI01000057">
    <property type="protein sequence ID" value="GID74319.1"/>
    <property type="molecule type" value="Genomic_DNA"/>
</dbReference>
<protein>
    <submittedName>
        <fullName evidence="3">Lipoprotein</fullName>
    </submittedName>
</protein>
<dbReference type="PROSITE" id="PS51257">
    <property type="entry name" value="PROKAR_LIPOPROTEIN"/>
    <property type="match status" value="1"/>
</dbReference>
<evidence type="ECO:0000256" key="2">
    <source>
        <dbReference type="SAM" id="SignalP"/>
    </source>
</evidence>
<dbReference type="Gene3D" id="2.50.20.20">
    <property type="match status" value="1"/>
</dbReference>
<name>A0ABQ3Y2U8_9ACTN</name>
<accession>A0ABQ3Y2U8</accession>
<proteinExistence type="predicted"/>
<evidence type="ECO:0000256" key="1">
    <source>
        <dbReference type="SAM" id="MobiDB-lite"/>
    </source>
</evidence>
<gene>
    <name evidence="3" type="ORF">Ade02nite_29600</name>
</gene>
<evidence type="ECO:0000313" key="3">
    <source>
        <dbReference type="EMBL" id="GID74319.1"/>
    </source>
</evidence>
<keyword evidence="2" id="KW-0732">Signal</keyword>
<dbReference type="Proteomes" id="UP000609879">
    <property type="component" value="Unassembled WGS sequence"/>
</dbReference>
<feature type="region of interest" description="Disordered" evidence="1">
    <location>
        <begin position="27"/>
        <end position="47"/>
    </location>
</feature>